<evidence type="ECO:0000313" key="9">
    <source>
        <dbReference type="EMBL" id="KAI6649531.1"/>
    </source>
</evidence>
<evidence type="ECO:0000256" key="1">
    <source>
        <dbReference type="ARBA" id="ARBA00001946"/>
    </source>
</evidence>
<reference evidence="9 10" key="1">
    <citation type="journal article" date="2023" name="BMC Biol.">
        <title>The compact genome of the sponge Oopsacas minuta (Hexactinellida) is lacking key metazoan core genes.</title>
        <authorList>
            <person name="Santini S."/>
            <person name="Schenkelaars Q."/>
            <person name="Jourda C."/>
            <person name="Duchesne M."/>
            <person name="Belahbib H."/>
            <person name="Rocher C."/>
            <person name="Selva M."/>
            <person name="Riesgo A."/>
            <person name="Vervoort M."/>
            <person name="Leys S.P."/>
            <person name="Kodjabachian L."/>
            <person name="Le Bivic A."/>
            <person name="Borchiellini C."/>
            <person name="Claverie J.M."/>
            <person name="Renard E."/>
        </authorList>
    </citation>
    <scope>NUCLEOTIDE SEQUENCE [LARGE SCALE GENOMIC DNA]</scope>
    <source>
        <strain evidence="9">SPO-2</strain>
    </source>
</reference>
<organism evidence="9 10">
    <name type="scientific">Oopsacas minuta</name>
    <dbReference type="NCBI Taxonomy" id="111878"/>
    <lineage>
        <taxon>Eukaryota</taxon>
        <taxon>Metazoa</taxon>
        <taxon>Porifera</taxon>
        <taxon>Hexactinellida</taxon>
        <taxon>Hexasterophora</taxon>
        <taxon>Lyssacinosida</taxon>
        <taxon>Leucopsacidae</taxon>
        <taxon>Oopsacas</taxon>
    </lineage>
</organism>
<proteinExistence type="inferred from homology"/>
<feature type="binding site" evidence="8">
    <location>
        <position position="14"/>
    </location>
    <ligand>
        <name>Mg(2+)</name>
        <dbReference type="ChEBI" id="CHEBI:18420"/>
    </ligand>
</feature>
<accession>A0AAV7JKV6</accession>
<evidence type="ECO:0000256" key="6">
    <source>
        <dbReference type="PIRSR" id="PIRSR031051-1"/>
    </source>
</evidence>
<name>A0AAV7JKV6_9METZ</name>
<feature type="binding site" evidence="7">
    <location>
        <position position="109"/>
    </location>
    <ligand>
        <name>substrate</name>
    </ligand>
</feature>
<feature type="active site" description="Proton donor" evidence="6">
    <location>
        <position position="16"/>
    </location>
</feature>
<dbReference type="InterPro" id="IPR006384">
    <property type="entry name" value="HAD_hydro_PyrdxlP_Pase-like"/>
</dbReference>
<gene>
    <name evidence="9" type="ORF">LOD99_6697</name>
</gene>
<comment type="cofactor">
    <cofactor evidence="1 8">
        <name>Mg(2+)</name>
        <dbReference type="ChEBI" id="CHEBI:18420"/>
    </cofactor>
</comment>
<dbReference type="PANTHER" id="PTHR20889:SF12">
    <property type="entry name" value="LP01149P"/>
    <property type="match status" value="1"/>
</dbReference>
<protein>
    <submittedName>
        <fullName evidence="9">Phosphoethanolamine/phosphocholine phosphatase</fullName>
    </submittedName>
</protein>
<sequence length="249" mass="28218">MAQSLPKRTLFAFDFDHTLIDDNTDTFILEITDDVNIICNLKTAFQSWRNSNLGWTECMRLLFKLMHSLSFSPELIVAHMEKIKIPEERLRILHFLSKQPDTELIIISDSNTVFIDSILKCHGVDKYFTRVYTNPAKFNTEGLLEIEAYHVNTSCPLSPPNMCKDLILREHISNSLVERSNLRVVYLGDGSGDFCAAKGLFMQDFVAARKGYSLASKLSPIQITGGIAVNIILSDFGEDLETFVHSLYT</sequence>
<evidence type="ECO:0000256" key="4">
    <source>
        <dbReference type="ARBA" id="ARBA00022801"/>
    </source>
</evidence>
<keyword evidence="3 8" id="KW-0479">Metal-binding</keyword>
<keyword evidence="4" id="KW-0378">Hydrolase</keyword>
<evidence type="ECO:0000313" key="10">
    <source>
        <dbReference type="Proteomes" id="UP001165289"/>
    </source>
</evidence>
<dbReference type="GO" id="GO:0016791">
    <property type="term" value="F:phosphatase activity"/>
    <property type="evidence" value="ECO:0007669"/>
    <property type="project" value="InterPro"/>
</dbReference>
<feature type="binding site" evidence="8">
    <location>
        <position position="16"/>
    </location>
    <ligand>
        <name>Mg(2+)</name>
        <dbReference type="ChEBI" id="CHEBI:18420"/>
    </ligand>
</feature>
<dbReference type="Pfam" id="PF06888">
    <property type="entry name" value="Put_Phosphatase"/>
    <property type="match status" value="1"/>
</dbReference>
<evidence type="ECO:0000256" key="8">
    <source>
        <dbReference type="PIRSR" id="PIRSR031051-3"/>
    </source>
</evidence>
<dbReference type="InterPro" id="IPR036412">
    <property type="entry name" value="HAD-like_sf"/>
</dbReference>
<comment type="similarity">
    <text evidence="2">Belongs to the HAD-like hydrolase superfamily. PHOSPHO family.</text>
</comment>
<dbReference type="PIRSF" id="PIRSF031051">
    <property type="entry name" value="PyrdxlP_Pase_PHOSPHO2"/>
    <property type="match status" value="1"/>
</dbReference>
<keyword evidence="5 8" id="KW-0460">Magnesium</keyword>
<evidence type="ECO:0000256" key="2">
    <source>
        <dbReference type="ARBA" id="ARBA00008541"/>
    </source>
</evidence>
<evidence type="ECO:0000256" key="3">
    <source>
        <dbReference type="ARBA" id="ARBA00022723"/>
    </source>
</evidence>
<dbReference type="Proteomes" id="UP001165289">
    <property type="component" value="Unassembled WGS sequence"/>
</dbReference>
<feature type="active site" description="Nucleophile" evidence="6">
    <location>
        <position position="14"/>
    </location>
</feature>
<dbReference type="Gene3D" id="3.40.50.1000">
    <property type="entry name" value="HAD superfamily/HAD-like"/>
    <property type="match status" value="1"/>
</dbReference>
<dbReference type="NCBIfam" id="TIGR01488">
    <property type="entry name" value="HAD-SF-IB"/>
    <property type="match status" value="1"/>
</dbReference>
<dbReference type="PANTHER" id="PTHR20889">
    <property type="entry name" value="PHOSPHATASE, ORPHAN 1, 2"/>
    <property type="match status" value="1"/>
</dbReference>
<evidence type="ECO:0000256" key="7">
    <source>
        <dbReference type="PIRSR" id="PIRSR031051-2"/>
    </source>
</evidence>
<dbReference type="SUPFAM" id="SSF56784">
    <property type="entry name" value="HAD-like"/>
    <property type="match status" value="1"/>
</dbReference>
<feature type="binding site" evidence="8">
    <location>
        <position position="189"/>
    </location>
    <ligand>
        <name>Mg(2+)</name>
        <dbReference type="ChEBI" id="CHEBI:18420"/>
    </ligand>
</feature>
<dbReference type="NCBIfam" id="TIGR01489">
    <property type="entry name" value="DKMTPPase-SF"/>
    <property type="match status" value="1"/>
</dbReference>
<evidence type="ECO:0000256" key="5">
    <source>
        <dbReference type="ARBA" id="ARBA00022842"/>
    </source>
</evidence>
<dbReference type="InterPro" id="IPR016965">
    <property type="entry name" value="Pase_PHOSPHO-typ"/>
</dbReference>
<keyword evidence="10" id="KW-1185">Reference proteome</keyword>
<dbReference type="EMBL" id="JAKMXF010000320">
    <property type="protein sequence ID" value="KAI6649531.1"/>
    <property type="molecule type" value="Genomic_DNA"/>
</dbReference>
<comment type="caution">
    <text evidence="9">The sequence shown here is derived from an EMBL/GenBank/DDBJ whole genome shotgun (WGS) entry which is preliminary data.</text>
</comment>
<dbReference type="AlphaFoldDB" id="A0AAV7JKV6"/>
<dbReference type="GO" id="GO:0046872">
    <property type="term" value="F:metal ion binding"/>
    <property type="evidence" value="ECO:0007669"/>
    <property type="project" value="UniProtKB-KW"/>
</dbReference>
<feature type="binding site" evidence="7">
    <location>
        <position position="25"/>
    </location>
    <ligand>
        <name>substrate</name>
    </ligand>
</feature>
<dbReference type="InterPro" id="IPR023214">
    <property type="entry name" value="HAD_sf"/>
</dbReference>